<sequence>MTDEIPSLLDLGSDMDDPAEELDECKYELENEDIDLNSLSNENRRLVIRNRIRRAIRKYGEDGGLTASEVQELTNISYNTVKKHLEELCNLREIYKKKRDKRTTLYYPNGKPLHSFEKKRIEAESGDSILEVQLAKGRNQKLFFHILEKRYSILEGEKTEGAIMFPLEKLDEFYSKLNNLAQEVEENE</sequence>
<dbReference type="Proteomes" id="UP000185744">
    <property type="component" value="Unassembled WGS sequence"/>
</dbReference>
<organism evidence="1 2">
    <name type="scientific">Methanohalarchaeum thermophilum</name>
    <dbReference type="NCBI Taxonomy" id="1903181"/>
    <lineage>
        <taxon>Archaea</taxon>
        <taxon>Methanobacteriati</taxon>
        <taxon>Methanobacteriota</taxon>
        <taxon>Methanonatronarchaeia</taxon>
        <taxon>Methanonatronarchaeales</taxon>
        <taxon>Methanonatronarchaeaceae</taxon>
        <taxon>Candidatus Methanohalarchaeum</taxon>
    </lineage>
</organism>
<reference evidence="1" key="1">
    <citation type="submission" date="2016-12" db="EMBL/GenBank/DDBJ databases">
        <title>Discovery of methanogenic haloarchaea.</title>
        <authorList>
            <person name="Sorokin D.Y."/>
            <person name="Makarova K.S."/>
            <person name="Abbas B."/>
            <person name="Ferrer M."/>
            <person name="Golyshin P.N."/>
        </authorList>
    </citation>
    <scope>NUCLEOTIDE SEQUENCE [LARGE SCALE GENOMIC DNA]</scope>
    <source>
        <strain evidence="1">HMET1</strain>
    </source>
</reference>
<comment type="caution">
    <text evidence="1">The sequence shown here is derived from an EMBL/GenBank/DDBJ whole genome shotgun (WGS) entry which is preliminary data.</text>
</comment>
<dbReference type="InterPro" id="IPR036388">
    <property type="entry name" value="WH-like_DNA-bd_sf"/>
</dbReference>
<name>A0A1Q6DV90_METT1</name>
<accession>A0A1Q6DV90</accession>
<proteinExistence type="predicted"/>
<protein>
    <submittedName>
        <fullName evidence="1">Transcriptional regulator, containd two HTH domain</fullName>
    </submittedName>
</protein>
<gene>
    <name evidence="1" type="ORF">BTN85_0788</name>
</gene>
<dbReference type="InterPro" id="IPR036390">
    <property type="entry name" value="WH_DNA-bd_sf"/>
</dbReference>
<evidence type="ECO:0000313" key="2">
    <source>
        <dbReference type="Proteomes" id="UP000185744"/>
    </source>
</evidence>
<dbReference type="EMBL" id="MSDW01000001">
    <property type="protein sequence ID" value="OKY78300.1"/>
    <property type="molecule type" value="Genomic_DNA"/>
</dbReference>
<dbReference type="Gene3D" id="1.10.10.10">
    <property type="entry name" value="Winged helix-like DNA-binding domain superfamily/Winged helix DNA-binding domain"/>
    <property type="match status" value="1"/>
</dbReference>
<evidence type="ECO:0000313" key="1">
    <source>
        <dbReference type="EMBL" id="OKY78300.1"/>
    </source>
</evidence>
<dbReference type="SUPFAM" id="SSF46785">
    <property type="entry name" value="Winged helix' DNA-binding domain"/>
    <property type="match status" value="1"/>
</dbReference>
<dbReference type="AlphaFoldDB" id="A0A1Q6DV90"/>
<keyword evidence="2" id="KW-1185">Reference proteome</keyword>
<dbReference type="InParanoid" id="A0A1Q6DV90"/>